<dbReference type="RefSeq" id="WP_192771632.1">
    <property type="nucleotide sequence ID" value="NZ_JADBEB010000001.1"/>
</dbReference>
<sequence length="181" mass="19419">MILFLSIVVLILAGAIVMVFAMLGELSSRVPASNEESLRRIEAIDTARTGHSPSHWPAELAHVAEQEYSLVLILSSTCVSCEKIAGQVSKMLDRGPANLGLVVACPARERGEHFAATHGIDRGTLYIDEDGAWTKGEFSVETSPAALLFRNGRLQSALLFWDLPAVLTAVGSMSANDQEVA</sequence>
<reference evidence="1" key="1">
    <citation type="submission" date="2020-10" db="EMBL/GenBank/DDBJ databases">
        <title>Sequencing the genomes of 1000 actinobacteria strains.</title>
        <authorList>
            <person name="Klenk H.-P."/>
        </authorList>
    </citation>
    <scope>NUCLEOTIDE SEQUENCE</scope>
    <source>
        <strain evidence="1">DSM 46832</strain>
    </source>
</reference>
<evidence type="ECO:0000313" key="1">
    <source>
        <dbReference type="EMBL" id="MBE1492783.1"/>
    </source>
</evidence>
<comment type="caution">
    <text evidence="1">The sequence shown here is derived from an EMBL/GenBank/DDBJ whole genome shotgun (WGS) entry which is preliminary data.</text>
</comment>
<gene>
    <name evidence="1" type="ORF">H4W31_008421</name>
</gene>
<name>A0A927MDL6_9ACTN</name>
<organism evidence="1 2">
    <name type="scientific">Plantactinospora soyae</name>
    <dbReference type="NCBI Taxonomy" id="1544732"/>
    <lineage>
        <taxon>Bacteria</taxon>
        <taxon>Bacillati</taxon>
        <taxon>Actinomycetota</taxon>
        <taxon>Actinomycetes</taxon>
        <taxon>Micromonosporales</taxon>
        <taxon>Micromonosporaceae</taxon>
        <taxon>Plantactinospora</taxon>
    </lineage>
</organism>
<evidence type="ECO:0000313" key="2">
    <source>
        <dbReference type="Proteomes" id="UP000649753"/>
    </source>
</evidence>
<dbReference type="EMBL" id="JADBEB010000001">
    <property type="protein sequence ID" value="MBE1492783.1"/>
    <property type="molecule type" value="Genomic_DNA"/>
</dbReference>
<proteinExistence type="predicted"/>
<dbReference type="Proteomes" id="UP000649753">
    <property type="component" value="Unassembled WGS sequence"/>
</dbReference>
<evidence type="ECO:0008006" key="3">
    <source>
        <dbReference type="Google" id="ProtNLM"/>
    </source>
</evidence>
<keyword evidence="2" id="KW-1185">Reference proteome</keyword>
<dbReference type="AlphaFoldDB" id="A0A927MDL6"/>
<accession>A0A927MDL6</accession>
<protein>
    <recommendedName>
        <fullName evidence="3">Thioredoxin domain-containing protein</fullName>
    </recommendedName>
</protein>